<dbReference type="Gene3D" id="2.40.33.10">
    <property type="entry name" value="PK beta-barrel domain-like"/>
    <property type="match status" value="1"/>
</dbReference>
<evidence type="ECO:0000256" key="5">
    <source>
        <dbReference type="ARBA" id="ARBA00012142"/>
    </source>
</evidence>
<protein>
    <recommendedName>
        <fullName evidence="6 15">Pyruvate kinase</fullName>
        <ecNumber evidence="5 15">2.7.1.40</ecNumber>
    </recommendedName>
</protein>
<dbReference type="GO" id="GO:0004743">
    <property type="term" value="F:pyruvate kinase activity"/>
    <property type="evidence" value="ECO:0007669"/>
    <property type="project" value="UniProtKB-UniRule"/>
</dbReference>
<dbReference type="PANTHER" id="PTHR11817">
    <property type="entry name" value="PYRUVATE KINASE"/>
    <property type="match status" value="1"/>
</dbReference>
<comment type="catalytic activity">
    <reaction evidence="16">
        <text>pyruvate + ATP = phosphoenolpyruvate + ADP + H(+)</text>
        <dbReference type="Rhea" id="RHEA:18157"/>
        <dbReference type="ChEBI" id="CHEBI:15361"/>
        <dbReference type="ChEBI" id="CHEBI:15378"/>
        <dbReference type="ChEBI" id="CHEBI:30616"/>
        <dbReference type="ChEBI" id="CHEBI:58702"/>
        <dbReference type="ChEBI" id="CHEBI:456216"/>
        <dbReference type="EC" id="2.7.1.40"/>
    </reaction>
</comment>
<keyword evidence="20" id="KW-1185">Reference proteome</keyword>
<keyword evidence="11" id="KW-0067">ATP-binding</keyword>
<evidence type="ECO:0000256" key="11">
    <source>
        <dbReference type="ARBA" id="ARBA00022840"/>
    </source>
</evidence>
<dbReference type="GO" id="GO:0016301">
    <property type="term" value="F:kinase activity"/>
    <property type="evidence" value="ECO:0007669"/>
    <property type="project" value="UniProtKB-KW"/>
</dbReference>
<reference evidence="20" key="1">
    <citation type="submission" date="2018-02" db="EMBL/GenBank/DDBJ databases">
        <authorList>
            <person name="Clavel T."/>
            <person name="Strowig T."/>
        </authorList>
    </citation>
    <scope>NUCLEOTIDE SEQUENCE [LARGE SCALE GENOMIC DNA]</scope>
    <source>
        <strain evidence="20">DSM 103720</strain>
    </source>
</reference>
<dbReference type="Gene3D" id="3.20.20.60">
    <property type="entry name" value="Phosphoenolpyruvate-binding domains"/>
    <property type="match status" value="1"/>
</dbReference>
<dbReference type="SUPFAM" id="SSF51621">
    <property type="entry name" value="Phosphoenolpyruvate/pyruvate domain"/>
    <property type="match status" value="1"/>
</dbReference>
<dbReference type="Gene3D" id="3.40.1380.20">
    <property type="entry name" value="Pyruvate kinase, C-terminal domain"/>
    <property type="match status" value="1"/>
</dbReference>
<dbReference type="UniPathway" id="UPA00109">
    <property type="reaction ID" value="UER00188"/>
</dbReference>
<dbReference type="SUPFAM" id="SSF52935">
    <property type="entry name" value="PK C-terminal domain-like"/>
    <property type="match status" value="1"/>
</dbReference>
<evidence type="ECO:0000256" key="8">
    <source>
        <dbReference type="ARBA" id="ARBA00022723"/>
    </source>
</evidence>
<evidence type="ECO:0000256" key="7">
    <source>
        <dbReference type="ARBA" id="ARBA00022679"/>
    </source>
</evidence>
<keyword evidence="12 16" id="KW-0460">Magnesium</keyword>
<comment type="cofactor">
    <cofactor evidence="1">
        <name>Mg(2+)</name>
        <dbReference type="ChEBI" id="CHEBI:18420"/>
    </cofactor>
</comment>
<feature type="domain" description="Pyruvate kinase C-terminal" evidence="18">
    <location>
        <begin position="361"/>
        <end position="458"/>
    </location>
</feature>
<evidence type="ECO:0000256" key="10">
    <source>
        <dbReference type="ARBA" id="ARBA00022777"/>
    </source>
</evidence>
<dbReference type="GO" id="GO:0000287">
    <property type="term" value="F:magnesium ion binding"/>
    <property type="evidence" value="ECO:0007669"/>
    <property type="project" value="UniProtKB-UniRule"/>
</dbReference>
<evidence type="ECO:0000256" key="9">
    <source>
        <dbReference type="ARBA" id="ARBA00022741"/>
    </source>
</evidence>
<evidence type="ECO:0000256" key="16">
    <source>
        <dbReference type="RuleBase" id="RU000504"/>
    </source>
</evidence>
<dbReference type="InterPro" id="IPR040442">
    <property type="entry name" value="Pyrv_kinase-like_dom_sf"/>
</dbReference>
<gene>
    <name evidence="19" type="primary">pyk</name>
    <name evidence="19" type="ORF">C5O23_07840</name>
</gene>
<proteinExistence type="inferred from homology"/>
<comment type="caution">
    <text evidence="19">The sequence shown here is derived from an EMBL/GenBank/DDBJ whole genome shotgun (WGS) entry which is preliminary data.</text>
</comment>
<dbReference type="Pfam" id="PF00224">
    <property type="entry name" value="PK"/>
    <property type="match status" value="1"/>
</dbReference>
<dbReference type="InterPro" id="IPR036918">
    <property type="entry name" value="Pyrv_Knase_C_sf"/>
</dbReference>
<evidence type="ECO:0000313" key="19">
    <source>
        <dbReference type="EMBL" id="PWB02012.1"/>
    </source>
</evidence>
<evidence type="ECO:0000259" key="18">
    <source>
        <dbReference type="Pfam" id="PF02887"/>
    </source>
</evidence>
<dbReference type="GO" id="GO:0005524">
    <property type="term" value="F:ATP binding"/>
    <property type="evidence" value="ECO:0007669"/>
    <property type="project" value="UniProtKB-KW"/>
</dbReference>
<dbReference type="RefSeq" id="WP_107032392.1">
    <property type="nucleotide sequence ID" value="NZ_CAOLYA010000015.1"/>
</dbReference>
<keyword evidence="8" id="KW-0479">Metal-binding</keyword>
<dbReference type="GO" id="GO:0030955">
    <property type="term" value="F:potassium ion binding"/>
    <property type="evidence" value="ECO:0007669"/>
    <property type="project" value="UniProtKB-UniRule"/>
</dbReference>
<feature type="domain" description="Pyruvate kinase barrel" evidence="17">
    <location>
        <begin position="4"/>
        <end position="325"/>
    </location>
</feature>
<accession>A0A2V1IKN2</accession>
<dbReference type="InterPro" id="IPR015793">
    <property type="entry name" value="Pyrv_Knase_brl"/>
</dbReference>
<dbReference type="InterPro" id="IPR015806">
    <property type="entry name" value="Pyrv_Knase_insert_dom_sf"/>
</dbReference>
<dbReference type="FunFam" id="3.20.20.60:FF:000025">
    <property type="entry name" value="Pyruvate kinase"/>
    <property type="match status" value="1"/>
</dbReference>
<keyword evidence="14 19" id="KW-0670">Pyruvate</keyword>
<dbReference type="SUPFAM" id="SSF50800">
    <property type="entry name" value="PK beta-barrel domain-like"/>
    <property type="match status" value="1"/>
</dbReference>
<keyword evidence="13 16" id="KW-0324">Glycolysis</keyword>
<evidence type="ECO:0000256" key="14">
    <source>
        <dbReference type="ARBA" id="ARBA00023317"/>
    </source>
</evidence>
<evidence type="ECO:0000256" key="2">
    <source>
        <dbReference type="ARBA" id="ARBA00001958"/>
    </source>
</evidence>
<keyword evidence="9" id="KW-0547">Nucleotide-binding</keyword>
<keyword evidence="10 16" id="KW-0418">Kinase</keyword>
<evidence type="ECO:0000256" key="15">
    <source>
        <dbReference type="NCBIfam" id="TIGR01064"/>
    </source>
</evidence>
<evidence type="ECO:0000256" key="12">
    <source>
        <dbReference type="ARBA" id="ARBA00022842"/>
    </source>
</evidence>
<evidence type="ECO:0000256" key="1">
    <source>
        <dbReference type="ARBA" id="ARBA00001946"/>
    </source>
</evidence>
<dbReference type="EC" id="2.7.1.40" evidence="5 15"/>
<dbReference type="InterPro" id="IPR001697">
    <property type="entry name" value="Pyr_Knase"/>
</dbReference>
<dbReference type="NCBIfam" id="NF004491">
    <property type="entry name" value="PRK05826.1"/>
    <property type="match status" value="1"/>
</dbReference>
<dbReference type="EMBL" id="PUEC01000016">
    <property type="protein sequence ID" value="PWB02012.1"/>
    <property type="molecule type" value="Genomic_DNA"/>
</dbReference>
<dbReference type="AlphaFoldDB" id="A0A2V1IKN2"/>
<name>A0A2V1IKN2_9BACT</name>
<comment type="pathway">
    <text evidence="3 16">Carbohydrate degradation; glycolysis; pyruvate from D-glyceraldehyde 3-phosphate: step 5/5.</text>
</comment>
<sequence>MLKKSTKIITTISDRRCDVDFIRSLFEAGMNVVRMNSAHLGAEGMAQIVENCRAVSPRIGIIIDTKGPEIRTTVNSEPNDKIAFREGMEVEFCGHTSEPTSAGRICLNYADIANDVHPGMHFLIDDGELDFLILDIDAATGIIRARCLNDGNLGSRKSVNIPGSDIRLASLTERDKATLATAAKLGVDFVAHSFVRSADDVKAVQNELDRLGSDMKIISKIENQQGVDNFDSILEASYGIMIARGDLGIEVAAERIPVIQHEMIAKCIAAHHPVIVATQMLHSMITSPRPTRAEVSDIANAVYQRADCLMLSGETANGRYPVEAVSTMARVAQDVEASLTATITSDNIPQLADEHVTSFLARQAVVSEREIGTKAIIANAYHGRTARFIASFRGACPVYAICYRRRTMRWLSISYGIKAYYYEDYTRQQRYPLVALHDFIEQGLLTPEDRIAILGAINGTGATFLAINSVQAIMEHGAAGQEA</sequence>
<dbReference type="PRINTS" id="PR01050">
    <property type="entry name" value="PYRUVTKNASE"/>
</dbReference>
<evidence type="ECO:0000313" key="20">
    <source>
        <dbReference type="Proteomes" id="UP000244905"/>
    </source>
</evidence>
<dbReference type="GeneID" id="82526254"/>
<dbReference type="NCBIfam" id="TIGR01064">
    <property type="entry name" value="pyruv_kin"/>
    <property type="match status" value="1"/>
</dbReference>
<dbReference type="InterPro" id="IPR015795">
    <property type="entry name" value="Pyrv_Knase_C"/>
</dbReference>
<organism evidence="19 20">
    <name type="scientific">Duncaniella muris</name>
    <dbReference type="NCBI Taxonomy" id="2094150"/>
    <lineage>
        <taxon>Bacteria</taxon>
        <taxon>Pseudomonadati</taxon>
        <taxon>Bacteroidota</taxon>
        <taxon>Bacteroidia</taxon>
        <taxon>Bacteroidales</taxon>
        <taxon>Muribaculaceae</taxon>
        <taxon>Duncaniella</taxon>
    </lineage>
</organism>
<evidence type="ECO:0000256" key="6">
    <source>
        <dbReference type="ARBA" id="ARBA00018587"/>
    </source>
</evidence>
<comment type="cofactor">
    <cofactor evidence="2">
        <name>K(+)</name>
        <dbReference type="ChEBI" id="CHEBI:29103"/>
    </cofactor>
</comment>
<dbReference type="Pfam" id="PF02887">
    <property type="entry name" value="PK_C"/>
    <property type="match status" value="1"/>
</dbReference>
<comment type="similarity">
    <text evidence="4 16">Belongs to the pyruvate kinase family.</text>
</comment>
<dbReference type="InterPro" id="IPR011037">
    <property type="entry name" value="Pyrv_Knase-like_insert_dom_sf"/>
</dbReference>
<evidence type="ECO:0000256" key="13">
    <source>
        <dbReference type="ARBA" id="ARBA00023152"/>
    </source>
</evidence>
<evidence type="ECO:0000256" key="4">
    <source>
        <dbReference type="ARBA" id="ARBA00008663"/>
    </source>
</evidence>
<dbReference type="InterPro" id="IPR015813">
    <property type="entry name" value="Pyrv/PenolPyrv_kinase-like_dom"/>
</dbReference>
<evidence type="ECO:0000259" key="17">
    <source>
        <dbReference type="Pfam" id="PF00224"/>
    </source>
</evidence>
<dbReference type="Proteomes" id="UP000244905">
    <property type="component" value="Unassembled WGS sequence"/>
</dbReference>
<keyword evidence="7 16" id="KW-0808">Transferase</keyword>
<evidence type="ECO:0000256" key="3">
    <source>
        <dbReference type="ARBA" id="ARBA00004997"/>
    </source>
</evidence>